<evidence type="ECO:0000313" key="2">
    <source>
        <dbReference type="EMBL" id="MBW0519652.1"/>
    </source>
</evidence>
<dbReference type="AlphaFoldDB" id="A0A9Q3EGI7"/>
<name>A0A9Q3EGI7_9BASI</name>
<dbReference type="EMBL" id="AVOT02027549">
    <property type="protein sequence ID" value="MBW0519652.1"/>
    <property type="molecule type" value="Genomic_DNA"/>
</dbReference>
<organism evidence="2 3">
    <name type="scientific">Austropuccinia psidii MF-1</name>
    <dbReference type="NCBI Taxonomy" id="1389203"/>
    <lineage>
        <taxon>Eukaryota</taxon>
        <taxon>Fungi</taxon>
        <taxon>Dikarya</taxon>
        <taxon>Basidiomycota</taxon>
        <taxon>Pucciniomycotina</taxon>
        <taxon>Pucciniomycetes</taxon>
        <taxon>Pucciniales</taxon>
        <taxon>Sphaerophragmiaceae</taxon>
        <taxon>Austropuccinia</taxon>
    </lineage>
</organism>
<feature type="compositionally biased region" description="Polar residues" evidence="1">
    <location>
        <begin position="1"/>
        <end position="14"/>
    </location>
</feature>
<evidence type="ECO:0000256" key="1">
    <source>
        <dbReference type="SAM" id="MobiDB-lite"/>
    </source>
</evidence>
<sequence>MTHSRSGSNYSIQPYGSGPGHSSHKSKRKECQPRGDAQMKDTRTSTSSQRLARAFKSLIEIPAAYITAITLSRPEPFPTGNNRDIPASVQELVYGRKATGVGAYAKYLNRNNELLS</sequence>
<proteinExistence type="predicted"/>
<gene>
    <name evidence="2" type="ORF">O181_059367</name>
</gene>
<feature type="compositionally biased region" description="Basic and acidic residues" evidence="1">
    <location>
        <begin position="29"/>
        <end position="43"/>
    </location>
</feature>
<protein>
    <submittedName>
        <fullName evidence="2">Uncharacterized protein</fullName>
    </submittedName>
</protein>
<keyword evidence="3" id="KW-1185">Reference proteome</keyword>
<feature type="region of interest" description="Disordered" evidence="1">
    <location>
        <begin position="1"/>
        <end position="49"/>
    </location>
</feature>
<evidence type="ECO:0000313" key="3">
    <source>
        <dbReference type="Proteomes" id="UP000765509"/>
    </source>
</evidence>
<reference evidence="2" key="1">
    <citation type="submission" date="2021-03" db="EMBL/GenBank/DDBJ databases">
        <title>Draft genome sequence of rust myrtle Austropuccinia psidii MF-1, a brazilian biotype.</title>
        <authorList>
            <person name="Quecine M.C."/>
            <person name="Pachon D.M.R."/>
            <person name="Bonatelli M.L."/>
            <person name="Correr F.H."/>
            <person name="Franceschini L.M."/>
            <person name="Leite T.F."/>
            <person name="Margarido G.R.A."/>
            <person name="Almeida C.A."/>
            <person name="Ferrarezi J.A."/>
            <person name="Labate C.A."/>
        </authorList>
    </citation>
    <scope>NUCLEOTIDE SEQUENCE</scope>
    <source>
        <strain evidence="2">MF-1</strain>
    </source>
</reference>
<comment type="caution">
    <text evidence="2">The sequence shown here is derived from an EMBL/GenBank/DDBJ whole genome shotgun (WGS) entry which is preliminary data.</text>
</comment>
<dbReference type="Proteomes" id="UP000765509">
    <property type="component" value="Unassembled WGS sequence"/>
</dbReference>
<accession>A0A9Q3EGI7</accession>